<comment type="caution">
    <text evidence="1">The sequence shown here is derived from an EMBL/GenBank/DDBJ whole genome shotgun (WGS) entry which is preliminary data.</text>
</comment>
<evidence type="ECO:0000313" key="2">
    <source>
        <dbReference type="Proteomes" id="UP000031970"/>
    </source>
</evidence>
<dbReference type="Proteomes" id="UP000031970">
    <property type="component" value="Unassembled WGS sequence"/>
</dbReference>
<accession>A0ABD4A017</accession>
<evidence type="ECO:0000313" key="1">
    <source>
        <dbReference type="EMBL" id="KIL33620.1"/>
    </source>
</evidence>
<dbReference type="EMBL" id="JSXS01000008">
    <property type="protein sequence ID" value="KIL33620.1"/>
    <property type="molecule type" value="Genomic_DNA"/>
</dbReference>
<reference evidence="1 2" key="1">
    <citation type="submission" date="2014-11" db="EMBL/GenBank/DDBJ databases">
        <title>Draft Genome Sequences of Nine Bacillus subtilis Strains that Form Spores with High Heat-Resistance.</title>
        <authorList>
            <person name="Krawcyk A.O."/>
            <person name="Berendsen E.M."/>
            <person name="de Jong A."/>
            <person name="Holsappel S."/>
            <person name="Eijlander R.T."/>
            <person name="Wells-Bennik M."/>
            <person name="Kuipers O.P."/>
        </authorList>
    </citation>
    <scope>NUCLEOTIDE SEQUENCE [LARGE SCALE GENOMIC DNA]</scope>
    <source>
        <strain evidence="1 2">B4067</strain>
    </source>
</reference>
<proteinExistence type="predicted"/>
<organism evidence="1 2">
    <name type="scientific">Bacillus subtilis subsp. subtilis</name>
    <dbReference type="NCBI Taxonomy" id="135461"/>
    <lineage>
        <taxon>Bacteria</taxon>
        <taxon>Bacillati</taxon>
        <taxon>Bacillota</taxon>
        <taxon>Bacilli</taxon>
        <taxon>Bacillales</taxon>
        <taxon>Bacillaceae</taxon>
        <taxon>Bacillus</taxon>
    </lineage>
</organism>
<gene>
    <name evidence="1" type="ORF">B4067_0997</name>
</gene>
<name>A0ABD4A017_BACIU</name>
<dbReference type="AlphaFoldDB" id="A0ABD4A017"/>
<protein>
    <submittedName>
        <fullName evidence="1">Uncharacterized protein</fullName>
    </submittedName>
</protein>
<sequence length="125" mass="13970">MAVQIKRGFFFEPSFLRCHAAALFSTGEAGFRTCLAMIMIVLSAFSAARFTNIGAKCTNFFHKRAVRLHGFDRQRANIRAFPVKPDASAEMMLYAFLQAFSETMIASLHTIDASLNTSFRILLHG</sequence>